<dbReference type="GO" id="GO:0003677">
    <property type="term" value="F:DNA binding"/>
    <property type="evidence" value="ECO:0007669"/>
    <property type="project" value="InterPro"/>
</dbReference>
<evidence type="ECO:0000313" key="4">
    <source>
        <dbReference type="EMBL" id="TWP46067.1"/>
    </source>
</evidence>
<dbReference type="SMART" id="SM00382">
    <property type="entry name" value="AAA"/>
    <property type="match status" value="1"/>
</dbReference>
<feature type="domain" description="NACHT" evidence="3">
    <location>
        <begin position="54"/>
        <end position="176"/>
    </location>
</feature>
<evidence type="ECO:0000259" key="2">
    <source>
        <dbReference type="PROSITE" id="PS50043"/>
    </source>
</evidence>
<dbReference type="InterPro" id="IPR058852">
    <property type="entry name" value="HTH_77"/>
</dbReference>
<dbReference type="EMBL" id="VOBR01000036">
    <property type="protein sequence ID" value="TWP46067.1"/>
    <property type="molecule type" value="Genomic_DNA"/>
</dbReference>
<dbReference type="OrthoDB" id="3665050at2"/>
<reference evidence="4 5" key="1">
    <citation type="submission" date="2019-07" db="EMBL/GenBank/DDBJ databases">
        <title>Lentzea xizangensis sp. nov., isolated from Qinghai-Tibetan Plateau Soils.</title>
        <authorList>
            <person name="Huang J."/>
        </authorList>
    </citation>
    <scope>NUCLEOTIDE SEQUENCE [LARGE SCALE GENOMIC DNA]</scope>
    <source>
        <strain evidence="4 5">FXJ1.1311</strain>
    </source>
</reference>
<dbReference type="InterPro" id="IPR049945">
    <property type="entry name" value="AAA_22"/>
</dbReference>
<dbReference type="InterPro" id="IPR011990">
    <property type="entry name" value="TPR-like_helical_dom_sf"/>
</dbReference>
<dbReference type="GO" id="GO:0016887">
    <property type="term" value="F:ATP hydrolysis activity"/>
    <property type="evidence" value="ECO:0007669"/>
    <property type="project" value="InterPro"/>
</dbReference>
<dbReference type="Pfam" id="PF00196">
    <property type="entry name" value="GerE"/>
    <property type="match status" value="1"/>
</dbReference>
<dbReference type="RefSeq" id="WP_146359067.1">
    <property type="nucleotide sequence ID" value="NZ_VOBR01000036.1"/>
</dbReference>
<dbReference type="SUPFAM" id="SSF48452">
    <property type="entry name" value="TPR-like"/>
    <property type="match status" value="1"/>
</dbReference>
<feature type="domain" description="HTH luxR-type" evidence="2">
    <location>
        <begin position="739"/>
        <end position="804"/>
    </location>
</feature>
<comment type="caution">
    <text evidence="4">The sequence shown here is derived from an EMBL/GenBank/DDBJ whole genome shotgun (WGS) entry which is preliminary data.</text>
</comment>
<dbReference type="SUPFAM" id="SSF46894">
    <property type="entry name" value="C-terminal effector domain of the bipartite response regulators"/>
    <property type="match status" value="1"/>
</dbReference>
<keyword evidence="5" id="KW-1185">Reference proteome</keyword>
<dbReference type="PRINTS" id="PR00364">
    <property type="entry name" value="DISEASERSIST"/>
</dbReference>
<dbReference type="GO" id="GO:0006355">
    <property type="term" value="P:regulation of DNA-templated transcription"/>
    <property type="evidence" value="ECO:0007669"/>
    <property type="project" value="InterPro"/>
</dbReference>
<dbReference type="Pfam" id="PF13401">
    <property type="entry name" value="AAA_22"/>
    <property type="match status" value="1"/>
</dbReference>
<dbReference type="InterPro" id="IPR000792">
    <property type="entry name" value="Tscrpt_reg_LuxR_C"/>
</dbReference>
<evidence type="ECO:0000256" key="1">
    <source>
        <dbReference type="SAM" id="MobiDB-lite"/>
    </source>
</evidence>
<name>A0A563EHG1_9PSEU</name>
<evidence type="ECO:0000313" key="5">
    <source>
        <dbReference type="Proteomes" id="UP000316639"/>
    </source>
</evidence>
<accession>A0A563EHG1</accession>
<dbReference type="PROSITE" id="PS00622">
    <property type="entry name" value="HTH_LUXR_1"/>
    <property type="match status" value="1"/>
</dbReference>
<feature type="compositionally biased region" description="Polar residues" evidence="1">
    <location>
        <begin position="1"/>
        <end position="10"/>
    </location>
</feature>
<dbReference type="Pfam" id="PF25872">
    <property type="entry name" value="HTH_77"/>
    <property type="match status" value="1"/>
</dbReference>
<dbReference type="InterPro" id="IPR007111">
    <property type="entry name" value="NACHT_NTPase"/>
</dbReference>
<dbReference type="PRINTS" id="PR00038">
    <property type="entry name" value="HTHLUXR"/>
</dbReference>
<organism evidence="4 5">
    <name type="scientific">Lentzea tibetensis</name>
    <dbReference type="NCBI Taxonomy" id="2591470"/>
    <lineage>
        <taxon>Bacteria</taxon>
        <taxon>Bacillati</taxon>
        <taxon>Actinomycetota</taxon>
        <taxon>Actinomycetes</taxon>
        <taxon>Pseudonocardiales</taxon>
        <taxon>Pseudonocardiaceae</taxon>
        <taxon>Lentzea</taxon>
    </lineage>
</organism>
<feature type="region of interest" description="Disordered" evidence="1">
    <location>
        <begin position="1"/>
        <end position="30"/>
    </location>
</feature>
<dbReference type="InterPro" id="IPR036388">
    <property type="entry name" value="WH-like_DNA-bd_sf"/>
</dbReference>
<gene>
    <name evidence="4" type="ORF">FKR81_37505</name>
</gene>
<dbReference type="Gene3D" id="1.25.40.10">
    <property type="entry name" value="Tetratricopeptide repeat domain"/>
    <property type="match status" value="1"/>
</dbReference>
<dbReference type="PANTHER" id="PTHR47691">
    <property type="entry name" value="REGULATOR-RELATED"/>
    <property type="match status" value="1"/>
</dbReference>
<dbReference type="InterPro" id="IPR027417">
    <property type="entry name" value="P-loop_NTPase"/>
</dbReference>
<proteinExistence type="predicted"/>
<dbReference type="PANTHER" id="PTHR47691:SF3">
    <property type="entry name" value="HTH-TYPE TRANSCRIPTIONAL REGULATOR RV0890C-RELATED"/>
    <property type="match status" value="1"/>
</dbReference>
<dbReference type="Proteomes" id="UP000316639">
    <property type="component" value="Unassembled WGS sequence"/>
</dbReference>
<dbReference type="CDD" id="cd06170">
    <property type="entry name" value="LuxR_C_like"/>
    <property type="match status" value="1"/>
</dbReference>
<evidence type="ECO:0000259" key="3">
    <source>
        <dbReference type="PROSITE" id="PS50837"/>
    </source>
</evidence>
<dbReference type="PROSITE" id="PS50043">
    <property type="entry name" value="HTH_LUXR_2"/>
    <property type="match status" value="1"/>
</dbReference>
<dbReference type="InterPro" id="IPR016032">
    <property type="entry name" value="Sig_transdc_resp-reg_C-effctor"/>
</dbReference>
<dbReference type="SUPFAM" id="SSF52540">
    <property type="entry name" value="P-loop containing nucleoside triphosphate hydrolases"/>
    <property type="match status" value="1"/>
</dbReference>
<dbReference type="Gene3D" id="3.40.50.300">
    <property type="entry name" value="P-loop containing nucleotide triphosphate hydrolases"/>
    <property type="match status" value="1"/>
</dbReference>
<dbReference type="InterPro" id="IPR003593">
    <property type="entry name" value="AAA+_ATPase"/>
</dbReference>
<sequence>MTGRNSSSSEDQPEGTQADRPLCPESGGAPAEVTSFIGRSRLLRDAKDLHGTARMITLIGTGGVGKTRLLYRLAHELRTESSASQFEHGVVVVKLSEVRSGDRLASTIAEALGVLDNSTAPMRDRLIERVRHARLLLLLDNCEHLVDAEPAEGPLPSLLRDVLAEAPGVRVIATSRARLGVPGEHLLTVPPLCAGVTETCDSNDDEPHEAVRLLGDRATAAGAPIDLCDPKAAELCRLLDGIPLAIELAAAKLDVLTLTELVEQHHVRHNLLRLLVDGPSEQRHHRTLHGTLDWSYRLLTSTEQLTWSVISVFEGGFDLDAARTICARHEIAPDDVFDLLTRLVRTSLLEVEKLNGRTRYRMLEIIRQYGHELLAKAGTEHTARQAHADYYAALVEQGAQQWLGPDEVVWIRRMRTELANLRAAQEHFVATEQRERGLELAVNATRTRFHYHAGLINEAHRMLALGMDDPASSIGPLQVAALALRAWIALTQGHAEVATPLLARAENGARALGCHDTNGLVLFASGTRLLMAEPDPRRASECLSLFARAEGAFRAAGQHGDAHMTTLFAAFATAFLGDADTALAASARALDSANTAGAQWCISWALWASGLTQLLHGDLTEALRLAHQALRIQHEMDDNWGLAWTSWLLALIAANRGEHRLAGTLFGVANRMQAAAHATVHGLQAFRRVQEQIQFVCRGEIGDNEFETAIAEGEALCTPDALALAHSLTLPRQRTTTAHTRPPGDLSDREYQVAELIAAGKSNQEIATILRISARTVETHVTNIHKRLKLNSRVHVATWVREQHRTTVG</sequence>
<dbReference type="SMART" id="SM00421">
    <property type="entry name" value="HTH_LUXR"/>
    <property type="match status" value="1"/>
</dbReference>
<dbReference type="Gene3D" id="1.10.10.10">
    <property type="entry name" value="Winged helix-like DNA-binding domain superfamily/Winged helix DNA-binding domain"/>
    <property type="match status" value="1"/>
</dbReference>
<dbReference type="PROSITE" id="PS50837">
    <property type="entry name" value="NACHT"/>
    <property type="match status" value="1"/>
</dbReference>
<protein>
    <submittedName>
        <fullName evidence="4">AAA family ATPase</fullName>
    </submittedName>
</protein>
<dbReference type="AlphaFoldDB" id="A0A563EHG1"/>